<evidence type="ECO:0000256" key="1">
    <source>
        <dbReference type="SAM" id="Phobius"/>
    </source>
</evidence>
<evidence type="ECO:0000313" key="4">
    <source>
        <dbReference type="Proteomes" id="UP000561045"/>
    </source>
</evidence>
<organism evidence="3 4">
    <name type="scientific">Niveibacterium umoris</name>
    <dbReference type="NCBI Taxonomy" id="1193620"/>
    <lineage>
        <taxon>Bacteria</taxon>
        <taxon>Pseudomonadati</taxon>
        <taxon>Pseudomonadota</taxon>
        <taxon>Betaproteobacteria</taxon>
        <taxon>Rhodocyclales</taxon>
        <taxon>Rhodocyclaceae</taxon>
        <taxon>Niveibacterium</taxon>
    </lineage>
</organism>
<evidence type="ECO:0000313" key="3">
    <source>
        <dbReference type="EMBL" id="MBB4012168.1"/>
    </source>
</evidence>
<feature type="transmembrane region" description="Helical" evidence="1">
    <location>
        <begin position="133"/>
        <end position="162"/>
    </location>
</feature>
<dbReference type="AlphaFoldDB" id="A0A840BKS0"/>
<accession>A0A840BKS0</accession>
<proteinExistence type="predicted"/>
<gene>
    <name evidence="3" type="ORF">GGR36_001476</name>
</gene>
<dbReference type="RefSeq" id="WP_338088521.1">
    <property type="nucleotide sequence ID" value="NZ_BAABLE010000011.1"/>
</dbReference>
<protein>
    <recommendedName>
        <fullName evidence="2">DUF2062 domain-containing protein</fullName>
    </recommendedName>
</protein>
<dbReference type="Pfam" id="PF09835">
    <property type="entry name" value="DUF2062"/>
    <property type="match status" value="1"/>
</dbReference>
<dbReference type="Proteomes" id="UP000561045">
    <property type="component" value="Unassembled WGS sequence"/>
</dbReference>
<dbReference type="EMBL" id="JACIET010000001">
    <property type="protein sequence ID" value="MBB4012168.1"/>
    <property type="molecule type" value="Genomic_DNA"/>
</dbReference>
<name>A0A840BKS0_9RHOO</name>
<dbReference type="PANTHER" id="PTHR40547">
    <property type="entry name" value="SLL0298 PROTEIN"/>
    <property type="match status" value="1"/>
</dbReference>
<comment type="caution">
    <text evidence="3">The sequence shown here is derived from an EMBL/GenBank/DDBJ whole genome shotgun (WGS) entry which is preliminary data.</text>
</comment>
<feature type="transmembrane region" description="Helical" evidence="1">
    <location>
        <begin position="57"/>
        <end position="80"/>
    </location>
</feature>
<keyword evidence="1" id="KW-0472">Membrane</keyword>
<keyword evidence="1" id="KW-1133">Transmembrane helix</keyword>
<keyword evidence="4" id="KW-1185">Reference proteome</keyword>
<keyword evidence="1" id="KW-0812">Transmembrane</keyword>
<sequence length="178" mass="19013">MFDSLRITPLRLLRSRLLRPFAGRLLDRRLWRPAPHTIGLGIALGLFFGIVSPVAQIFLAALAATVLRANLMAAAVATLVTNPLTAPPIYLAAYRLGAELLPWLVPTLDAALIPQLEAFSFDALQAMWQGMSLGWAGLSFAIGLVLIACASAIVGYLVAWLVMRGVASRQLAAAARPG</sequence>
<dbReference type="InterPro" id="IPR018639">
    <property type="entry name" value="DUF2062"/>
</dbReference>
<dbReference type="PANTHER" id="PTHR40547:SF1">
    <property type="entry name" value="SLL0298 PROTEIN"/>
    <property type="match status" value="1"/>
</dbReference>
<reference evidence="3 4" key="1">
    <citation type="submission" date="2020-08" db="EMBL/GenBank/DDBJ databases">
        <title>Genomic Encyclopedia of Type Strains, Phase IV (KMG-IV): sequencing the most valuable type-strain genomes for metagenomic binning, comparative biology and taxonomic classification.</title>
        <authorList>
            <person name="Goeker M."/>
        </authorList>
    </citation>
    <scope>NUCLEOTIDE SEQUENCE [LARGE SCALE GENOMIC DNA]</scope>
    <source>
        <strain evidence="3 4">DSM 106739</strain>
    </source>
</reference>
<feature type="transmembrane region" description="Helical" evidence="1">
    <location>
        <begin position="34"/>
        <end position="51"/>
    </location>
</feature>
<feature type="domain" description="DUF2062" evidence="2">
    <location>
        <begin position="18"/>
        <end position="170"/>
    </location>
</feature>
<evidence type="ECO:0000259" key="2">
    <source>
        <dbReference type="Pfam" id="PF09835"/>
    </source>
</evidence>